<dbReference type="InterPro" id="IPR006026">
    <property type="entry name" value="Peptidase_Metallo"/>
</dbReference>
<keyword evidence="1" id="KW-0862">Zinc</keyword>
<comment type="caution">
    <text evidence="1">Lacks conserved residue(s) required for the propagation of feature annotation.</text>
</comment>
<evidence type="ECO:0000256" key="1">
    <source>
        <dbReference type="PROSITE-ProRule" id="PRU01211"/>
    </source>
</evidence>
<dbReference type="PROSITE" id="PS51864">
    <property type="entry name" value="ASTACIN"/>
    <property type="match status" value="1"/>
</dbReference>
<feature type="chain" id="PRO_5046523294" description="Peptidase M12A domain-containing protein" evidence="2">
    <location>
        <begin position="22"/>
        <end position="399"/>
    </location>
</feature>
<protein>
    <recommendedName>
        <fullName evidence="3">Peptidase M12A domain-containing protein</fullName>
    </recommendedName>
</protein>
<dbReference type="Pfam" id="PF01400">
    <property type="entry name" value="Astacin"/>
    <property type="match status" value="1"/>
</dbReference>
<name>A0ABX7CQG2_SPHMU</name>
<feature type="domain" description="Peptidase M12A" evidence="3">
    <location>
        <begin position="83"/>
        <end position="282"/>
    </location>
</feature>
<dbReference type="PRINTS" id="PR00480">
    <property type="entry name" value="ASTACIN"/>
</dbReference>
<sequence length="399" mass="44548">MKAMKVFIPLVLFLLIFSCKNNDFTIDATPSSKDSVWHTFKIKNENIRVLETNNQYFLAEDIVLSKDQFNYLSYFNAEVKPKSLVTSDFIKLWPSGKIYYTFGSNVSNTLKAEINSAMSWLSSNTPLSFALKGSSNSNYVTFEASNVNQSPVGMIGGMQVIQLTSNASASTAIHEILHAFGISHEMGRNDRDNFVTINTSNIYANKMHNFNKVGVLSSIDVGLFDARSIMMYPAFTTDSTFAKNINQPIIIPNNPNVVIAPSYYPTATDLIGINMLYGNERPYLKVTTTVEDIYVDPGSGSYEQEVTTTFSLFTNAALTTPYIKSYNVPILAMMDISKIYNGFPEPLDRSVIPLVINAGSNSVSITVRNREELDYGTTRFGEFTTVYPKTNFTGYRIQN</sequence>
<dbReference type="InterPro" id="IPR024079">
    <property type="entry name" value="MetalloPept_cat_dom_sf"/>
</dbReference>
<feature type="active site" evidence="1">
    <location>
        <position position="175"/>
    </location>
</feature>
<comment type="cofactor">
    <cofactor evidence="1">
        <name>Zn(2+)</name>
        <dbReference type="ChEBI" id="CHEBI:29105"/>
    </cofactor>
    <text evidence="1">Binds 1 zinc ion per subunit.</text>
</comment>
<keyword evidence="5" id="KW-1185">Reference proteome</keyword>
<proteinExistence type="predicted"/>
<dbReference type="SMART" id="SM00235">
    <property type="entry name" value="ZnMc"/>
    <property type="match status" value="1"/>
</dbReference>
<keyword evidence="1" id="KW-0645">Protease</keyword>
<gene>
    <name evidence="4" type="ORF">I6I98_03350</name>
</gene>
<feature type="signal peptide" evidence="2">
    <location>
        <begin position="1"/>
        <end position="21"/>
    </location>
</feature>
<evidence type="ECO:0000313" key="4">
    <source>
        <dbReference type="EMBL" id="QQT54304.1"/>
    </source>
</evidence>
<dbReference type="InterPro" id="IPR001506">
    <property type="entry name" value="Peptidase_M12A"/>
</dbReference>
<dbReference type="PROSITE" id="PS51257">
    <property type="entry name" value="PROKAR_LIPOPROTEIN"/>
    <property type="match status" value="1"/>
</dbReference>
<keyword evidence="1" id="KW-0482">Metalloprotease</keyword>
<accession>A0ABX7CQG2</accession>
<dbReference type="EMBL" id="CP068224">
    <property type="protein sequence ID" value="QQT54304.1"/>
    <property type="molecule type" value="Genomic_DNA"/>
</dbReference>
<dbReference type="PANTHER" id="PTHR10127">
    <property type="entry name" value="DISCOIDIN, CUB, EGF, LAMININ , AND ZINC METALLOPROTEASE DOMAIN CONTAINING"/>
    <property type="match status" value="1"/>
</dbReference>
<keyword evidence="2" id="KW-0732">Signal</keyword>
<evidence type="ECO:0000313" key="5">
    <source>
        <dbReference type="Proteomes" id="UP000595498"/>
    </source>
</evidence>
<reference evidence="4 5" key="1">
    <citation type="submission" date="2021-01" db="EMBL/GenBank/DDBJ databases">
        <title>FDA dAtabase for Regulatory Grade micrObial Sequences (FDA-ARGOS): Supporting development and validation of Infectious Disease Dx tests.</title>
        <authorList>
            <person name="Sproer C."/>
            <person name="Gronow S."/>
            <person name="Severitt S."/>
            <person name="Schroder I."/>
            <person name="Tallon L."/>
            <person name="Sadzewicz L."/>
            <person name="Zhao X."/>
            <person name="Boylan J."/>
            <person name="Ott S."/>
            <person name="Bowen H."/>
            <person name="Vavikolanu K."/>
            <person name="Mehta A."/>
            <person name="Aluvathingal J."/>
            <person name="Nadendla S."/>
            <person name="Lowell S."/>
            <person name="Myers T."/>
            <person name="Yan Y."/>
            <person name="Sichtig H."/>
        </authorList>
    </citation>
    <scope>NUCLEOTIDE SEQUENCE [LARGE SCALE GENOMIC DNA]</scope>
    <source>
        <strain evidence="4 5">FDAARGOS_1141</strain>
    </source>
</reference>
<dbReference type="Proteomes" id="UP000595498">
    <property type="component" value="Chromosome"/>
</dbReference>
<keyword evidence="1" id="KW-0479">Metal-binding</keyword>
<dbReference type="Gene3D" id="3.40.390.10">
    <property type="entry name" value="Collagenase (Catalytic Domain)"/>
    <property type="match status" value="1"/>
</dbReference>
<keyword evidence="1" id="KW-0378">Hydrolase</keyword>
<evidence type="ECO:0000256" key="2">
    <source>
        <dbReference type="SAM" id="SignalP"/>
    </source>
</evidence>
<feature type="binding site" evidence="1">
    <location>
        <position position="178"/>
    </location>
    <ligand>
        <name>Zn(2+)</name>
        <dbReference type="ChEBI" id="CHEBI:29105"/>
        <note>catalytic</note>
    </ligand>
</feature>
<evidence type="ECO:0000259" key="3">
    <source>
        <dbReference type="PROSITE" id="PS51864"/>
    </source>
</evidence>
<feature type="binding site" evidence="1">
    <location>
        <position position="184"/>
    </location>
    <ligand>
        <name>Zn(2+)</name>
        <dbReference type="ChEBI" id="CHEBI:29105"/>
        <note>catalytic</note>
    </ligand>
</feature>
<organism evidence="4 5">
    <name type="scientific">Sphingobacterium multivorum</name>
    <dbReference type="NCBI Taxonomy" id="28454"/>
    <lineage>
        <taxon>Bacteria</taxon>
        <taxon>Pseudomonadati</taxon>
        <taxon>Bacteroidota</taxon>
        <taxon>Sphingobacteriia</taxon>
        <taxon>Sphingobacteriales</taxon>
        <taxon>Sphingobacteriaceae</taxon>
        <taxon>Sphingobacterium</taxon>
    </lineage>
</organism>
<dbReference type="SUPFAM" id="SSF55486">
    <property type="entry name" value="Metalloproteases ('zincins'), catalytic domain"/>
    <property type="match status" value="1"/>
</dbReference>
<feature type="binding site" evidence="1">
    <location>
        <position position="174"/>
    </location>
    <ligand>
        <name>Zn(2+)</name>
        <dbReference type="ChEBI" id="CHEBI:29105"/>
        <note>catalytic</note>
    </ligand>
</feature>
<dbReference type="PANTHER" id="PTHR10127:SF814">
    <property type="entry name" value="MEPRIN A SUBUNIT BETA"/>
    <property type="match status" value="1"/>
</dbReference>